<sequence length="145" mass="16046">MDPRDRADAMLARARARGRNIVTPDNMTSPMDSSDTQQIPRSLVNAMDPRRDPDSTMILQPAQMGQQHHQQQRPQHHAPGQPMPTQPMPAQSRQGQQKQGQPLPAPQAPADDAEITQVVQPGLIPTVSNHQQTRNSLTQRLSGDM</sequence>
<proteinExistence type="predicted"/>
<reference evidence="2 3" key="1">
    <citation type="submission" date="2023-11" db="EMBL/GenBank/DDBJ databases">
        <title>Lentzea sokolovensis, sp. nov., Lentzea kristufkii, sp. nov., and Lentzea miocenensis, sp. nov., rare actinobacteria from Sokolov Coal Basin, Miocene lacustrine sediment, Czech Republic.</title>
        <authorList>
            <person name="Lara A."/>
            <person name="Kotroba L."/>
            <person name="Nouioui I."/>
            <person name="Neumann-Schaal M."/>
            <person name="Mast Y."/>
            <person name="Chronakova A."/>
        </authorList>
    </citation>
    <scope>NUCLEOTIDE SEQUENCE [LARGE SCALE GENOMIC DNA]</scope>
    <source>
        <strain evidence="2 3">BCCO 10_0061</strain>
    </source>
</reference>
<protein>
    <submittedName>
        <fullName evidence="2">Uncharacterized protein</fullName>
    </submittedName>
</protein>
<feature type="compositionally biased region" description="Polar residues" evidence="1">
    <location>
        <begin position="126"/>
        <end position="145"/>
    </location>
</feature>
<comment type="caution">
    <text evidence="2">The sequence shown here is derived from an EMBL/GenBank/DDBJ whole genome shotgun (WGS) entry which is preliminary data.</text>
</comment>
<dbReference type="Proteomes" id="UP001285352">
    <property type="component" value="Unassembled WGS sequence"/>
</dbReference>
<dbReference type="RefSeq" id="WP_319975165.1">
    <property type="nucleotide sequence ID" value="NZ_JAXAVU010000006.1"/>
</dbReference>
<dbReference type="EMBL" id="JAXAVU010000006">
    <property type="protein sequence ID" value="MDX8142872.1"/>
    <property type="molecule type" value="Genomic_DNA"/>
</dbReference>
<evidence type="ECO:0000313" key="3">
    <source>
        <dbReference type="Proteomes" id="UP001285352"/>
    </source>
</evidence>
<gene>
    <name evidence="2" type="ORF">SK854_12165</name>
</gene>
<name>A0ABU4UTP0_9PSEU</name>
<feature type="region of interest" description="Disordered" evidence="1">
    <location>
        <begin position="1"/>
        <end position="145"/>
    </location>
</feature>
<feature type="compositionally biased region" description="Low complexity" evidence="1">
    <location>
        <begin position="60"/>
        <end position="69"/>
    </location>
</feature>
<feature type="compositionally biased region" description="Low complexity" evidence="1">
    <location>
        <begin position="89"/>
        <end position="102"/>
    </location>
</feature>
<evidence type="ECO:0000313" key="2">
    <source>
        <dbReference type="EMBL" id="MDX8142872.1"/>
    </source>
</evidence>
<organism evidence="2 3">
    <name type="scientific">Lentzea sokolovensis</name>
    <dbReference type="NCBI Taxonomy" id="3095429"/>
    <lineage>
        <taxon>Bacteria</taxon>
        <taxon>Bacillati</taxon>
        <taxon>Actinomycetota</taxon>
        <taxon>Actinomycetes</taxon>
        <taxon>Pseudonocardiales</taxon>
        <taxon>Pseudonocardiaceae</taxon>
        <taxon>Lentzea</taxon>
    </lineage>
</organism>
<keyword evidence="3" id="KW-1185">Reference proteome</keyword>
<evidence type="ECO:0000256" key="1">
    <source>
        <dbReference type="SAM" id="MobiDB-lite"/>
    </source>
</evidence>
<accession>A0ABU4UTP0</accession>
<feature type="compositionally biased region" description="Polar residues" evidence="1">
    <location>
        <begin position="23"/>
        <end position="40"/>
    </location>
</feature>